<dbReference type="NCBIfam" id="TIGR04294">
    <property type="entry name" value="pre_pil_HX9DG"/>
    <property type="match status" value="1"/>
</dbReference>
<dbReference type="PROSITE" id="PS00409">
    <property type="entry name" value="PROKAR_NTER_METHYL"/>
    <property type="match status" value="1"/>
</dbReference>
<evidence type="ECO:0000313" key="4">
    <source>
        <dbReference type="Proteomes" id="UP001239462"/>
    </source>
</evidence>
<keyword evidence="1" id="KW-1133">Transmembrane helix</keyword>
<dbReference type="InterPro" id="IPR011453">
    <property type="entry name" value="DUF1559"/>
</dbReference>
<evidence type="ECO:0000256" key="1">
    <source>
        <dbReference type="SAM" id="Phobius"/>
    </source>
</evidence>
<dbReference type="InterPro" id="IPR027558">
    <property type="entry name" value="Pre_pil_HX9DG_C"/>
</dbReference>
<dbReference type="NCBIfam" id="TIGR02532">
    <property type="entry name" value="IV_pilin_GFxxxE"/>
    <property type="match status" value="1"/>
</dbReference>
<comment type="caution">
    <text evidence="3">The sequence shown here is derived from an EMBL/GenBank/DDBJ whole genome shotgun (WGS) entry which is preliminary data.</text>
</comment>
<dbReference type="PANTHER" id="PTHR30093">
    <property type="entry name" value="GENERAL SECRETION PATHWAY PROTEIN G"/>
    <property type="match status" value="1"/>
</dbReference>
<dbReference type="PANTHER" id="PTHR30093:SF2">
    <property type="entry name" value="TYPE II SECRETION SYSTEM PROTEIN H"/>
    <property type="match status" value="1"/>
</dbReference>
<dbReference type="Pfam" id="PF07596">
    <property type="entry name" value="SBP_bac_10"/>
    <property type="match status" value="1"/>
</dbReference>
<organism evidence="3 4">
    <name type="scientific">Roseiconus lacunae</name>
    <dbReference type="NCBI Taxonomy" id="2605694"/>
    <lineage>
        <taxon>Bacteria</taxon>
        <taxon>Pseudomonadati</taxon>
        <taxon>Planctomycetota</taxon>
        <taxon>Planctomycetia</taxon>
        <taxon>Pirellulales</taxon>
        <taxon>Pirellulaceae</taxon>
        <taxon>Roseiconus</taxon>
    </lineage>
</organism>
<evidence type="ECO:0000313" key="3">
    <source>
        <dbReference type="EMBL" id="MDM4019042.1"/>
    </source>
</evidence>
<proteinExistence type="predicted"/>
<dbReference type="Gene3D" id="3.30.700.10">
    <property type="entry name" value="Glycoprotein, Type 4 Pilin"/>
    <property type="match status" value="1"/>
</dbReference>
<dbReference type="Pfam" id="PF07963">
    <property type="entry name" value="N_methyl"/>
    <property type="match status" value="1"/>
</dbReference>
<dbReference type="SUPFAM" id="SSF54523">
    <property type="entry name" value="Pili subunits"/>
    <property type="match status" value="1"/>
</dbReference>
<keyword evidence="1" id="KW-0812">Transmembrane</keyword>
<keyword evidence="4" id="KW-1185">Reference proteome</keyword>
<name>A0ABT7PRB8_9BACT</name>
<gene>
    <name evidence="3" type="ORF">QTN89_26550</name>
</gene>
<feature type="domain" description="DUF1559" evidence="2">
    <location>
        <begin position="97"/>
        <end position="357"/>
    </location>
</feature>
<dbReference type="InterPro" id="IPR012902">
    <property type="entry name" value="N_methyl_site"/>
</dbReference>
<dbReference type="EMBL" id="JASZZN010000030">
    <property type="protein sequence ID" value="MDM4019042.1"/>
    <property type="molecule type" value="Genomic_DNA"/>
</dbReference>
<keyword evidence="1" id="KW-0472">Membrane</keyword>
<accession>A0ABT7PRB8</accession>
<dbReference type="InterPro" id="IPR045584">
    <property type="entry name" value="Pilin-like"/>
</dbReference>
<sequence>MQLNTNDSAEVISLSHWESRAFRPGEGPSPAVCSSDPPASGRVLSRCLNLKTRVDLLKTHAPTIVRTRLTSGFTLIELLVVIAIIGVLVGLLLPAVQAAREAARRMQCSNNLKQIGLALHNYESTFKKVPVGWSVYSRPPVAPISVNGMYIALAPYIEQGNLLSKYDEIKGCYHPDNQEVVRNHVPTLVCPSNPDGDGTIELSGIMGVVGGDIRGGITDYFSIAQVHDSSYTRKYGLMQWIWGLTDPPQGRYRGFQDVLDGLSNTIFQVEKAGGDSLWHRGRYLGESPYAYSAWAGPNGAQFYSVVCDSDPNNFWPSGPDFLNCRNNHTPYSFHPGGLHVSMLDGSVRFISDSMDFETWWHLAQHDDRQVVYLDD</sequence>
<protein>
    <submittedName>
        <fullName evidence="3">DUF1559 domain-containing protein</fullName>
    </submittedName>
</protein>
<feature type="transmembrane region" description="Helical" evidence="1">
    <location>
        <begin position="75"/>
        <end position="96"/>
    </location>
</feature>
<dbReference type="Proteomes" id="UP001239462">
    <property type="component" value="Unassembled WGS sequence"/>
</dbReference>
<reference evidence="3 4" key="1">
    <citation type="submission" date="2023-06" db="EMBL/GenBank/DDBJ databases">
        <title>Roseiconus lacunae JC819 isolated from Gulf of Mannar region, Tamil Nadu.</title>
        <authorList>
            <person name="Pk S."/>
            <person name="Ch S."/>
            <person name="Ch V.R."/>
        </authorList>
    </citation>
    <scope>NUCLEOTIDE SEQUENCE [LARGE SCALE GENOMIC DNA]</scope>
    <source>
        <strain evidence="3 4">JC819</strain>
    </source>
</reference>
<evidence type="ECO:0000259" key="2">
    <source>
        <dbReference type="Pfam" id="PF07596"/>
    </source>
</evidence>